<comment type="caution">
    <text evidence="2">The sequence shown here is derived from an EMBL/GenBank/DDBJ whole genome shotgun (WGS) entry which is preliminary data.</text>
</comment>
<dbReference type="Pfam" id="PF04309">
    <property type="entry name" value="G3P_antiterm"/>
    <property type="match status" value="1"/>
</dbReference>
<keyword evidence="3" id="KW-1185">Reference proteome</keyword>
<dbReference type="Gene3D" id="3.20.20.70">
    <property type="entry name" value="Aldolase class I"/>
    <property type="match status" value="1"/>
</dbReference>
<gene>
    <name evidence="2" type="ORF">ACFSTF_09365</name>
</gene>
<dbReference type="EMBL" id="JBHUMR010000012">
    <property type="protein sequence ID" value="MFD2617510.1"/>
    <property type="molecule type" value="Genomic_DNA"/>
</dbReference>
<evidence type="ECO:0000256" key="1">
    <source>
        <dbReference type="PIRNR" id="PIRNR016897"/>
    </source>
</evidence>
<protein>
    <recommendedName>
        <fullName evidence="1">Glycerol uptake operon antiterminator regulatory protein</fullName>
    </recommendedName>
</protein>
<accession>A0ABW5PRJ4</accession>
<dbReference type="SUPFAM" id="SSF110391">
    <property type="entry name" value="GlpP-like"/>
    <property type="match status" value="1"/>
</dbReference>
<reference evidence="3" key="1">
    <citation type="journal article" date="2019" name="Int. J. Syst. Evol. Microbiol.">
        <title>The Global Catalogue of Microorganisms (GCM) 10K type strain sequencing project: providing services to taxonomists for standard genome sequencing and annotation.</title>
        <authorList>
            <consortium name="The Broad Institute Genomics Platform"/>
            <consortium name="The Broad Institute Genome Sequencing Center for Infectious Disease"/>
            <person name="Wu L."/>
            <person name="Ma J."/>
        </authorList>
    </citation>
    <scope>NUCLEOTIDE SEQUENCE [LARGE SCALE GENOMIC DNA]</scope>
    <source>
        <strain evidence="3">TISTR 2241</strain>
    </source>
</reference>
<dbReference type="PANTHER" id="PTHR35787:SF1">
    <property type="entry name" value="GLYCEROL UPTAKE OPERON ANTITERMINATOR REGULATORY PROTEIN"/>
    <property type="match status" value="1"/>
</dbReference>
<name>A0ABW5PRJ4_9BACI</name>
<keyword evidence="1" id="KW-0805">Transcription regulation</keyword>
<dbReference type="PIRSF" id="PIRSF016897">
    <property type="entry name" value="GlpP"/>
    <property type="match status" value="1"/>
</dbReference>
<dbReference type="InterPro" id="IPR006699">
    <property type="entry name" value="GlpP"/>
</dbReference>
<evidence type="ECO:0000313" key="3">
    <source>
        <dbReference type="Proteomes" id="UP001597458"/>
    </source>
</evidence>
<organism evidence="2 3">
    <name type="scientific">Terrilactibacillus laevilacticus</name>
    <dbReference type="NCBI Taxonomy" id="1380157"/>
    <lineage>
        <taxon>Bacteria</taxon>
        <taxon>Bacillati</taxon>
        <taxon>Bacillota</taxon>
        <taxon>Bacilli</taxon>
        <taxon>Bacillales</taxon>
        <taxon>Bacillaceae</taxon>
        <taxon>Terrilactibacillus</taxon>
    </lineage>
</organism>
<comment type="function">
    <text evidence="1">Regulates expression of the glpD operon. In the presence of glycerol 3-phosphate (G3P) causes antitermination of transcription of glpD at the inverted repeat of the leader region to enhance its transcription. Binds and stabilizes glpD leader mRNA.</text>
</comment>
<dbReference type="Proteomes" id="UP001597458">
    <property type="component" value="Unassembled WGS sequence"/>
</dbReference>
<keyword evidence="1" id="KW-0804">Transcription</keyword>
<dbReference type="PANTHER" id="PTHR35787">
    <property type="entry name" value="GLYCEROL UPTAKE OPERON ANTITERMINATOR REGULATORY PROTEIN"/>
    <property type="match status" value="1"/>
</dbReference>
<keyword evidence="1" id="KW-0319">Glycerol metabolism</keyword>
<dbReference type="InterPro" id="IPR013785">
    <property type="entry name" value="Aldolase_TIM"/>
</dbReference>
<evidence type="ECO:0000313" key="2">
    <source>
        <dbReference type="EMBL" id="MFD2617510.1"/>
    </source>
</evidence>
<keyword evidence="1" id="KW-0694">RNA-binding</keyword>
<sequence length="184" mass="20865">MFNENHIILPAVNKMKDFEKLMRMPLDYIVVLDTHIAQLQAMIKMAKHHNKKVLLHADLVNGLKHDEYAAEFICQYIRPYGVISTRGTMLTVAKKRGLMTVQRFFLLDSLALETSYRTFEKVNPDMIEVLPGLVPKMIKAIRQKTGRPIIAGGLIHTKEDIQNAFDAGATAVSTSDKTLWHPAH</sequence>
<dbReference type="RefSeq" id="WP_141191188.1">
    <property type="nucleotide sequence ID" value="NZ_JBHUMR010000012.1"/>
</dbReference>
<proteinExistence type="predicted"/>